<feature type="transmembrane region" description="Helical" evidence="1">
    <location>
        <begin position="23"/>
        <end position="45"/>
    </location>
</feature>
<evidence type="ECO:0000313" key="3">
    <source>
        <dbReference type="Proteomes" id="UP000315647"/>
    </source>
</evidence>
<dbReference type="AlphaFoldDB" id="A0A517Q4T2"/>
<keyword evidence="3" id="KW-1185">Reference proteome</keyword>
<sequence>MSDSRPLDTEIDESAETLARWKWGGVILGFLGLQILLSGVAVFLATSDPSNVIVEGYYEQALSWDQQRARQAASDALGWTSSIDLGKPQGMLGERLLTIRLVDPAGQPVTGCHLAGEIFHHARGGDVFKLHFQEQDPGNYTAVAPLRRSGLWELSLKTDRDAQHFQETRQFKLKDSGEFQTVATSPANRAGGHSL</sequence>
<dbReference type="EMBL" id="CP037421">
    <property type="protein sequence ID" value="QDT26602.1"/>
    <property type="molecule type" value="Genomic_DNA"/>
</dbReference>
<organism evidence="2 3">
    <name type="scientific">Gimesia panareensis</name>
    <dbReference type="NCBI Taxonomy" id="2527978"/>
    <lineage>
        <taxon>Bacteria</taxon>
        <taxon>Pseudomonadati</taxon>
        <taxon>Planctomycetota</taxon>
        <taxon>Planctomycetia</taxon>
        <taxon>Planctomycetales</taxon>
        <taxon>Planctomycetaceae</taxon>
        <taxon>Gimesia</taxon>
    </lineage>
</organism>
<keyword evidence="1" id="KW-0812">Transmembrane</keyword>
<dbReference type="InterPro" id="IPR008620">
    <property type="entry name" value="FixH"/>
</dbReference>
<evidence type="ECO:0000313" key="2">
    <source>
        <dbReference type="EMBL" id="QDT26602.1"/>
    </source>
</evidence>
<name>A0A517Q4T2_9PLAN</name>
<reference evidence="2 3" key="1">
    <citation type="submission" date="2019-03" db="EMBL/GenBank/DDBJ databases">
        <title>Deep-cultivation of Planctomycetes and their phenomic and genomic characterization uncovers novel biology.</title>
        <authorList>
            <person name="Wiegand S."/>
            <person name="Jogler M."/>
            <person name="Boedeker C."/>
            <person name="Pinto D."/>
            <person name="Vollmers J."/>
            <person name="Rivas-Marin E."/>
            <person name="Kohn T."/>
            <person name="Peeters S.H."/>
            <person name="Heuer A."/>
            <person name="Rast P."/>
            <person name="Oberbeckmann S."/>
            <person name="Bunk B."/>
            <person name="Jeske O."/>
            <person name="Meyerdierks A."/>
            <person name="Storesund J.E."/>
            <person name="Kallscheuer N."/>
            <person name="Luecker S."/>
            <person name="Lage O.M."/>
            <person name="Pohl T."/>
            <person name="Merkel B.J."/>
            <person name="Hornburger P."/>
            <person name="Mueller R.-W."/>
            <person name="Bruemmer F."/>
            <person name="Labrenz M."/>
            <person name="Spormann A.M."/>
            <person name="Op den Camp H."/>
            <person name="Overmann J."/>
            <person name="Amann R."/>
            <person name="Jetten M.S.M."/>
            <person name="Mascher T."/>
            <person name="Medema M.H."/>
            <person name="Devos D.P."/>
            <person name="Kaster A.-K."/>
            <person name="Ovreas L."/>
            <person name="Rohde M."/>
            <person name="Galperin M.Y."/>
            <person name="Jogler C."/>
        </authorList>
    </citation>
    <scope>NUCLEOTIDE SEQUENCE [LARGE SCALE GENOMIC DNA]</scope>
    <source>
        <strain evidence="2 3">Enr10</strain>
    </source>
</reference>
<dbReference type="Proteomes" id="UP000315647">
    <property type="component" value="Chromosome"/>
</dbReference>
<dbReference type="RefSeq" id="WP_145448838.1">
    <property type="nucleotide sequence ID" value="NZ_CP037421.1"/>
</dbReference>
<evidence type="ECO:0000256" key="1">
    <source>
        <dbReference type="SAM" id="Phobius"/>
    </source>
</evidence>
<gene>
    <name evidence="2" type="ORF">Enr10x_19060</name>
</gene>
<keyword evidence="1" id="KW-0472">Membrane</keyword>
<dbReference type="Pfam" id="PF05751">
    <property type="entry name" value="FixH"/>
    <property type="match status" value="1"/>
</dbReference>
<protein>
    <submittedName>
        <fullName evidence="2">FixH</fullName>
    </submittedName>
</protein>
<accession>A0A517Q4T2</accession>
<keyword evidence="1" id="KW-1133">Transmembrane helix</keyword>
<proteinExistence type="predicted"/>